<keyword evidence="2" id="KW-1185">Reference proteome</keyword>
<dbReference type="Proteomes" id="UP000324222">
    <property type="component" value="Unassembled WGS sequence"/>
</dbReference>
<sequence>MGGGGPGVDTPVGLRLVTPELRRTWKLIRRGAAASPAQKGVSPVSAAAAIRQSCVFPAPTADGGAGSSPSLGVDTVTVSPRRPYIPLLQSFLKLYVLAVLWRPFEFAVQFTQKFSSGRGGGWRDRQVLCPVSRGYKAFLFSSNLERLSVLPVSKPLAELRQAAVQFRVHLIGFCTMYSPCLSSSLPWISSYIKCKAATT</sequence>
<proteinExistence type="predicted"/>
<protein>
    <submittedName>
        <fullName evidence="1">Uncharacterized protein</fullName>
    </submittedName>
</protein>
<dbReference type="EMBL" id="VSRR010001051">
    <property type="protein sequence ID" value="MPC22105.1"/>
    <property type="molecule type" value="Genomic_DNA"/>
</dbReference>
<gene>
    <name evidence="1" type="ORF">E2C01_015110</name>
</gene>
<reference evidence="1 2" key="1">
    <citation type="submission" date="2019-05" db="EMBL/GenBank/DDBJ databases">
        <title>Another draft genome of Portunus trituberculatus and its Hox gene families provides insights of decapod evolution.</title>
        <authorList>
            <person name="Jeong J.-H."/>
            <person name="Song I."/>
            <person name="Kim S."/>
            <person name="Choi T."/>
            <person name="Kim D."/>
            <person name="Ryu S."/>
            <person name="Kim W."/>
        </authorList>
    </citation>
    <scope>NUCLEOTIDE SEQUENCE [LARGE SCALE GENOMIC DNA]</scope>
    <source>
        <tissue evidence="1">Muscle</tissue>
    </source>
</reference>
<dbReference type="AlphaFoldDB" id="A0A5B7DLP4"/>
<organism evidence="1 2">
    <name type="scientific">Portunus trituberculatus</name>
    <name type="common">Swimming crab</name>
    <name type="synonym">Neptunus trituberculatus</name>
    <dbReference type="NCBI Taxonomy" id="210409"/>
    <lineage>
        <taxon>Eukaryota</taxon>
        <taxon>Metazoa</taxon>
        <taxon>Ecdysozoa</taxon>
        <taxon>Arthropoda</taxon>
        <taxon>Crustacea</taxon>
        <taxon>Multicrustacea</taxon>
        <taxon>Malacostraca</taxon>
        <taxon>Eumalacostraca</taxon>
        <taxon>Eucarida</taxon>
        <taxon>Decapoda</taxon>
        <taxon>Pleocyemata</taxon>
        <taxon>Brachyura</taxon>
        <taxon>Eubrachyura</taxon>
        <taxon>Portunoidea</taxon>
        <taxon>Portunidae</taxon>
        <taxon>Portuninae</taxon>
        <taxon>Portunus</taxon>
    </lineage>
</organism>
<accession>A0A5B7DLP4</accession>
<evidence type="ECO:0000313" key="1">
    <source>
        <dbReference type="EMBL" id="MPC22105.1"/>
    </source>
</evidence>
<evidence type="ECO:0000313" key="2">
    <source>
        <dbReference type="Proteomes" id="UP000324222"/>
    </source>
</evidence>
<name>A0A5B7DLP4_PORTR</name>
<comment type="caution">
    <text evidence="1">The sequence shown here is derived from an EMBL/GenBank/DDBJ whole genome shotgun (WGS) entry which is preliminary data.</text>
</comment>